<dbReference type="Proteomes" id="UP000177870">
    <property type="component" value="Chromosome"/>
</dbReference>
<dbReference type="InterPro" id="IPR002516">
    <property type="entry name" value="Glyco_trans_11"/>
</dbReference>
<dbReference type="InterPro" id="IPR029063">
    <property type="entry name" value="SAM-dependent_MTases_sf"/>
</dbReference>
<dbReference type="CDD" id="cd11301">
    <property type="entry name" value="Fut1_Fut2_like"/>
    <property type="match status" value="1"/>
</dbReference>
<reference evidence="5" key="1">
    <citation type="submission" date="2016-10" db="EMBL/GenBank/DDBJ databases">
        <title>Comparative genomics uncovers the prolific and rare metabolic potential of the cyanobacterial genus Moorea.</title>
        <authorList>
            <person name="Leao T."/>
            <person name="Castelao G."/>
            <person name="Korobeynikov A."/>
            <person name="Monroe E.A."/>
            <person name="Podell S."/>
            <person name="Glukhov E."/>
            <person name="Allen E."/>
            <person name="Gerwick W.H."/>
            <person name="Gerwick L."/>
        </authorList>
    </citation>
    <scope>NUCLEOTIDE SEQUENCE [LARGE SCALE GENOMIC DNA]</scope>
    <source>
        <strain evidence="5">PAL-8-15-08-1</strain>
    </source>
</reference>
<dbReference type="PANTHER" id="PTHR36973">
    <property type="entry name" value="SLL1456 PROTEIN-RELATED"/>
    <property type="match status" value="1"/>
</dbReference>
<feature type="domain" description="Methyltransferase FkbM" evidence="3">
    <location>
        <begin position="25"/>
        <end position="197"/>
    </location>
</feature>
<dbReference type="AlphaFoldDB" id="A0A1D8TTE2"/>
<dbReference type="PANTHER" id="PTHR36973:SF4">
    <property type="entry name" value="NODULATION PROTEIN"/>
    <property type="match status" value="1"/>
</dbReference>
<dbReference type="EMBL" id="CP017599">
    <property type="protein sequence ID" value="AOX00746.1"/>
    <property type="molecule type" value="Genomic_DNA"/>
</dbReference>
<keyword evidence="2" id="KW-0808">Transferase</keyword>
<dbReference type="Pfam" id="PF01531">
    <property type="entry name" value="Glyco_transf_11"/>
    <property type="match status" value="1"/>
</dbReference>
<dbReference type="GO" id="GO:0005975">
    <property type="term" value="P:carbohydrate metabolic process"/>
    <property type="evidence" value="ECO:0007669"/>
    <property type="project" value="InterPro"/>
</dbReference>
<dbReference type="GO" id="GO:0008171">
    <property type="term" value="F:O-methyltransferase activity"/>
    <property type="evidence" value="ECO:0007669"/>
    <property type="project" value="TreeGrafter"/>
</dbReference>
<dbReference type="KEGG" id="mpro:BJP34_16005"/>
<keyword evidence="1" id="KW-0328">Glycosyltransferase</keyword>
<dbReference type="OrthoDB" id="9794601at2"/>
<proteinExistence type="predicted"/>
<organism evidence="4 5">
    <name type="scientific">Moorena producens PAL-8-15-08-1</name>
    <dbReference type="NCBI Taxonomy" id="1458985"/>
    <lineage>
        <taxon>Bacteria</taxon>
        <taxon>Bacillati</taxon>
        <taxon>Cyanobacteriota</taxon>
        <taxon>Cyanophyceae</taxon>
        <taxon>Coleofasciculales</taxon>
        <taxon>Coleofasciculaceae</taxon>
        <taxon>Moorena</taxon>
    </lineage>
</organism>
<evidence type="ECO:0000256" key="1">
    <source>
        <dbReference type="ARBA" id="ARBA00022676"/>
    </source>
</evidence>
<evidence type="ECO:0000256" key="2">
    <source>
        <dbReference type="ARBA" id="ARBA00022679"/>
    </source>
</evidence>
<gene>
    <name evidence="4" type="ORF">BJP34_16005</name>
</gene>
<dbReference type="STRING" id="1458985.BJP34_16005"/>
<dbReference type="InterPro" id="IPR053188">
    <property type="entry name" value="FkbM_Methyltransferase"/>
</dbReference>
<dbReference type="SUPFAM" id="SSF53335">
    <property type="entry name" value="S-adenosyl-L-methionine-dependent methyltransferases"/>
    <property type="match status" value="2"/>
</dbReference>
<protein>
    <recommendedName>
        <fullName evidence="3">Methyltransferase FkbM domain-containing protein</fullName>
    </recommendedName>
</protein>
<evidence type="ECO:0000259" key="3">
    <source>
        <dbReference type="Pfam" id="PF05050"/>
    </source>
</evidence>
<dbReference type="InterPro" id="IPR006342">
    <property type="entry name" value="FkbM_mtfrase"/>
</dbReference>
<dbReference type="Pfam" id="PF05050">
    <property type="entry name" value="Methyltransf_21"/>
    <property type="match status" value="2"/>
</dbReference>
<evidence type="ECO:0000313" key="4">
    <source>
        <dbReference type="EMBL" id="AOX00746.1"/>
    </source>
</evidence>
<accession>A0A1D8TTE2</accession>
<dbReference type="GO" id="GO:0016020">
    <property type="term" value="C:membrane"/>
    <property type="evidence" value="ECO:0007669"/>
    <property type="project" value="InterPro"/>
</dbReference>
<feature type="domain" description="Methyltransferase FkbM" evidence="3">
    <location>
        <begin position="262"/>
        <end position="428"/>
    </location>
</feature>
<dbReference type="Gene3D" id="3.40.50.150">
    <property type="entry name" value="Vaccinia Virus protein VP39"/>
    <property type="match status" value="2"/>
</dbReference>
<dbReference type="GO" id="GO:0008107">
    <property type="term" value="F:galactoside 2-alpha-L-fucosyltransferase activity"/>
    <property type="evidence" value="ECO:0007669"/>
    <property type="project" value="InterPro"/>
</dbReference>
<dbReference type="Gene3D" id="3.40.50.11350">
    <property type="match status" value="1"/>
</dbReference>
<dbReference type="RefSeq" id="WP_070393199.1">
    <property type="nucleotide sequence ID" value="NZ_CP017599.1"/>
</dbReference>
<evidence type="ECO:0000313" key="5">
    <source>
        <dbReference type="Proteomes" id="UP000177870"/>
    </source>
</evidence>
<sequence length="720" mass="82914">MKATLDLGELNVINRFIRSGDVVFDVGAYVGQWTDEVCKQCQGDRLQIHSFEPHPQTYQKLVGHLTQAIAVGQVIPNNFALSNSEEIQTLYDYPNTPFLNTIYRRNSENEKIFNLGTPQQFTILLTTLDAYCQRWQIKRINFLKIDVEGSELDVLKGATKMLQSGKIDYLQFEYGQTFQDAGISLQVVFDFLKQFRYFLFKILPEQLDYKPEFLPEDEDWQWCNYLAVNERFLSGVLGEFPQMLDLAKLCQQNSIQPRGVIHIGAYEGEEIQTYREMGMEKILFVEANPQVFDRLQKKMAGMSEVRVANYAIYNCDGIVDLHITANEQSSSILSPTHDSDQSIFTREISRIAVEAKTLDNLLAELELSPEDFNLLNIDIQGAELLALQGASNTLQFVEGINIEVNYEEIYQGCALIDDIDKFLNKVGFDRVATTTPYHHSWGDAFYARQPTITMTSLGKNGGFANQLFQYGFFKTYAKEHNLRVETPEWIGKEIFGLDDPPIRRLLPMVAENIESNMSISDIVNSPEALSNVDFWGYFQYHTAYYAKYQEYWRSLFQPVGEIAAKMQMAWENLSARGKTVVAIHMRLGDYFYLYPDWIAPWEWYEEWLRGFWETLEEPILYVASDDIEMVLGCFAKYQPITAKDLGVELPQAEFYRDFYVLSHADAVAISNSTFSFAASMLNQRGKFFCRPHFSSQKLIPFDPWNSLPLFRSKTREACGT</sequence>
<dbReference type="NCBIfam" id="TIGR01444">
    <property type="entry name" value="fkbM_fam"/>
    <property type="match status" value="2"/>
</dbReference>
<name>A0A1D8TTE2_9CYAN</name>